<dbReference type="EMBL" id="JANPWB010000016">
    <property type="protein sequence ID" value="KAJ1081491.1"/>
    <property type="molecule type" value="Genomic_DNA"/>
</dbReference>
<dbReference type="Proteomes" id="UP001066276">
    <property type="component" value="Chromosome 12"/>
</dbReference>
<organism evidence="2 3">
    <name type="scientific">Pleurodeles waltl</name>
    <name type="common">Iberian ribbed newt</name>
    <dbReference type="NCBI Taxonomy" id="8319"/>
    <lineage>
        <taxon>Eukaryota</taxon>
        <taxon>Metazoa</taxon>
        <taxon>Chordata</taxon>
        <taxon>Craniata</taxon>
        <taxon>Vertebrata</taxon>
        <taxon>Euteleostomi</taxon>
        <taxon>Amphibia</taxon>
        <taxon>Batrachia</taxon>
        <taxon>Caudata</taxon>
        <taxon>Salamandroidea</taxon>
        <taxon>Salamandridae</taxon>
        <taxon>Pleurodelinae</taxon>
        <taxon>Pleurodeles</taxon>
    </lineage>
</organism>
<feature type="region of interest" description="Disordered" evidence="1">
    <location>
        <begin position="1"/>
        <end position="34"/>
    </location>
</feature>
<evidence type="ECO:0000313" key="3">
    <source>
        <dbReference type="Proteomes" id="UP001066276"/>
    </source>
</evidence>
<comment type="caution">
    <text evidence="2">The sequence shown here is derived from an EMBL/GenBank/DDBJ whole genome shotgun (WGS) entry which is preliminary data.</text>
</comment>
<name>A0AAV7KQ59_PLEWA</name>
<evidence type="ECO:0000256" key="1">
    <source>
        <dbReference type="SAM" id="MobiDB-lite"/>
    </source>
</evidence>
<keyword evidence="3" id="KW-1185">Reference proteome</keyword>
<proteinExistence type="predicted"/>
<sequence>MGAQDGGRPLRSAQRSDRLPCEGATAQQKTGSAPCLADRGCPLGVPAGPGTAAGPGKLGHWPHRRLKGISIDEWKSAQEQDVLLVDVSRMISDGWPDKKLAKKKV</sequence>
<gene>
    <name evidence="2" type="ORF">NDU88_001673</name>
</gene>
<evidence type="ECO:0000313" key="2">
    <source>
        <dbReference type="EMBL" id="KAJ1081491.1"/>
    </source>
</evidence>
<dbReference type="AlphaFoldDB" id="A0AAV7KQ59"/>
<protein>
    <submittedName>
        <fullName evidence="2">Uncharacterized protein</fullName>
    </submittedName>
</protein>
<reference evidence="2" key="1">
    <citation type="journal article" date="2022" name="bioRxiv">
        <title>Sequencing and chromosome-scale assembly of the giantPleurodeles waltlgenome.</title>
        <authorList>
            <person name="Brown T."/>
            <person name="Elewa A."/>
            <person name="Iarovenko S."/>
            <person name="Subramanian E."/>
            <person name="Araus A.J."/>
            <person name="Petzold A."/>
            <person name="Susuki M."/>
            <person name="Suzuki K.-i.T."/>
            <person name="Hayashi T."/>
            <person name="Toyoda A."/>
            <person name="Oliveira C."/>
            <person name="Osipova E."/>
            <person name="Leigh N.D."/>
            <person name="Simon A."/>
            <person name="Yun M.H."/>
        </authorList>
    </citation>
    <scope>NUCLEOTIDE SEQUENCE</scope>
    <source>
        <strain evidence="2">20211129_DDA</strain>
        <tissue evidence="2">Liver</tissue>
    </source>
</reference>
<accession>A0AAV7KQ59</accession>